<evidence type="ECO:0000313" key="2">
    <source>
        <dbReference type="EMBL" id="GID54559.1"/>
    </source>
</evidence>
<dbReference type="Proteomes" id="UP000612282">
    <property type="component" value="Unassembled WGS sequence"/>
</dbReference>
<accession>A0ABQ3X7X2</accession>
<protein>
    <submittedName>
        <fullName evidence="2">Uncharacterized protein</fullName>
    </submittedName>
</protein>
<sequence length="170" mass="17835">MFEYSFTVNPQYGLFTIFDPTCDEGENFAAAHRTLGYGYFAWGPNAVVARAMGAGTASVVVEVRDDPPGPPGETPSSPGGRPDGTATAELALPGGRFSSIQALESAVHLGVDLPTGAGTYGARIAAYNRGISGGFAPEDAWPFPGRFEAFRLQLWKTSGEASRPDDDVDG</sequence>
<gene>
    <name evidence="2" type="ORF">Aco03nite_029630</name>
</gene>
<comment type="caution">
    <text evidence="2">The sequence shown here is derived from an EMBL/GenBank/DDBJ whole genome shotgun (WGS) entry which is preliminary data.</text>
</comment>
<evidence type="ECO:0000256" key="1">
    <source>
        <dbReference type="SAM" id="MobiDB-lite"/>
    </source>
</evidence>
<organism evidence="2 3">
    <name type="scientific">Actinoplanes couchii</name>
    <dbReference type="NCBI Taxonomy" id="403638"/>
    <lineage>
        <taxon>Bacteria</taxon>
        <taxon>Bacillati</taxon>
        <taxon>Actinomycetota</taxon>
        <taxon>Actinomycetes</taxon>
        <taxon>Micromonosporales</taxon>
        <taxon>Micromonosporaceae</taxon>
        <taxon>Actinoplanes</taxon>
    </lineage>
</organism>
<evidence type="ECO:0000313" key="3">
    <source>
        <dbReference type="Proteomes" id="UP000612282"/>
    </source>
</evidence>
<feature type="region of interest" description="Disordered" evidence="1">
    <location>
        <begin position="65"/>
        <end position="89"/>
    </location>
</feature>
<name>A0ABQ3X7X2_9ACTN</name>
<dbReference type="EMBL" id="BOMG01000042">
    <property type="protein sequence ID" value="GID54559.1"/>
    <property type="molecule type" value="Genomic_DNA"/>
</dbReference>
<proteinExistence type="predicted"/>
<reference evidence="2 3" key="1">
    <citation type="submission" date="2021-01" db="EMBL/GenBank/DDBJ databases">
        <title>Whole genome shotgun sequence of Actinoplanes couchii NBRC 106145.</title>
        <authorList>
            <person name="Komaki H."/>
            <person name="Tamura T."/>
        </authorList>
    </citation>
    <scope>NUCLEOTIDE SEQUENCE [LARGE SCALE GENOMIC DNA]</scope>
    <source>
        <strain evidence="2 3">NBRC 106145</strain>
    </source>
</reference>
<keyword evidence="3" id="KW-1185">Reference proteome</keyword>